<proteinExistence type="predicted"/>
<keyword evidence="4" id="KW-0408">Iron</keyword>
<evidence type="ECO:0000313" key="6">
    <source>
        <dbReference type="EMBL" id="MBO8485296.1"/>
    </source>
</evidence>
<dbReference type="Proteomes" id="UP000823750">
    <property type="component" value="Unassembled WGS sequence"/>
</dbReference>
<dbReference type="PANTHER" id="PTHR43498:SF1">
    <property type="entry name" value="COB--COM HETERODISULFIDE REDUCTASE IRON-SULFUR SUBUNIT A"/>
    <property type="match status" value="1"/>
</dbReference>
<comment type="caution">
    <text evidence="6">The sequence shown here is derived from an EMBL/GenBank/DDBJ whole genome shotgun (WGS) entry which is preliminary data.</text>
</comment>
<dbReference type="InterPro" id="IPR036188">
    <property type="entry name" value="FAD/NAD-bd_sf"/>
</dbReference>
<keyword evidence="3" id="KW-0560">Oxidoreductase</keyword>
<dbReference type="AlphaFoldDB" id="A0A9D9J2C8"/>
<dbReference type="InterPro" id="IPR039650">
    <property type="entry name" value="HdrA-like"/>
</dbReference>
<evidence type="ECO:0000256" key="2">
    <source>
        <dbReference type="ARBA" id="ARBA00022723"/>
    </source>
</evidence>
<dbReference type="Pfam" id="PF13450">
    <property type="entry name" value="NAD_binding_8"/>
    <property type="match status" value="1"/>
</dbReference>
<gene>
    <name evidence="6" type="ORF">IAB78_02605</name>
</gene>
<evidence type="ECO:0000256" key="4">
    <source>
        <dbReference type="ARBA" id="ARBA00023004"/>
    </source>
</evidence>
<dbReference type="Gene3D" id="3.50.50.60">
    <property type="entry name" value="FAD/NAD(P)-binding domain"/>
    <property type="match status" value="2"/>
</dbReference>
<organism evidence="6 7">
    <name type="scientific">Candidatus Cryptobacteroides excrementavium</name>
    <dbReference type="NCBI Taxonomy" id="2840759"/>
    <lineage>
        <taxon>Bacteria</taxon>
        <taxon>Pseudomonadati</taxon>
        <taxon>Bacteroidota</taxon>
        <taxon>Bacteroidia</taxon>
        <taxon>Bacteroidales</taxon>
        <taxon>Candidatus Cryptobacteroides</taxon>
    </lineage>
</organism>
<dbReference type="GO" id="GO:0016491">
    <property type="term" value="F:oxidoreductase activity"/>
    <property type="evidence" value="ECO:0007669"/>
    <property type="project" value="UniProtKB-KW"/>
</dbReference>
<dbReference type="GO" id="GO:0046872">
    <property type="term" value="F:metal ion binding"/>
    <property type="evidence" value="ECO:0007669"/>
    <property type="project" value="UniProtKB-KW"/>
</dbReference>
<name>A0A9D9J2C8_9BACT</name>
<evidence type="ECO:0000256" key="1">
    <source>
        <dbReference type="ARBA" id="ARBA00022485"/>
    </source>
</evidence>
<reference evidence="6" key="1">
    <citation type="submission" date="2020-10" db="EMBL/GenBank/DDBJ databases">
        <authorList>
            <person name="Gilroy R."/>
        </authorList>
    </citation>
    <scope>NUCLEOTIDE SEQUENCE</scope>
    <source>
        <strain evidence="6">B2-16538</strain>
    </source>
</reference>
<dbReference type="PANTHER" id="PTHR43498">
    <property type="entry name" value="FERREDOXIN:COB-COM HETERODISULFIDE REDUCTASE SUBUNIT A"/>
    <property type="match status" value="1"/>
</dbReference>
<evidence type="ECO:0000256" key="5">
    <source>
        <dbReference type="ARBA" id="ARBA00023014"/>
    </source>
</evidence>
<dbReference type="GO" id="GO:0051539">
    <property type="term" value="F:4 iron, 4 sulfur cluster binding"/>
    <property type="evidence" value="ECO:0007669"/>
    <property type="project" value="UniProtKB-KW"/>
</dbReference>
<evidence type="ECO:0000313" key="7">
    <source>
        <dbReference type="Proteomes" id="UP000823750"/>
    </source>
</evidence>
<protein>
    <submittedName>
        <fullName evidence="6">CoB--CoM heterodisulfide reductase iron-sulfur subunit A family protein</fullName>
    </submittedName>
</protein>
<reference evidence="6" key="2">
    <citation type="journal article" date="2021" name="PeerJ">
        <title>Extensive microbial diversity within the chicken gut microbiome revealed by metagenomics and culture.</title>
        <authorList>
            <person name="Gilroy R."/>
            <person name="Ravi A."/>
            <person name="Getino M."/>
            <person name="Pursley I."/>
            <person name="Horton D.L."/>
            <person name="Alikhan N.F."/>
            <person name="Baker D."/>
            <person name="Gharbi K."/>
            <person name="Hall N."/>
            <person name="Watson M."/>
            <person name="Adriaenssens E.M."/>
            <person name="Foster-Nyarko E."/>
            <person name="Jarju S."/>
            <person name="Secka A."/>
            <person name="Antonio M."/>
            <person name="Oren A."/>
            <person name="Chaudhuri R.R."/>
            <person name="La Ragione R."/>
            <person name="Hildebrand F."/>
            <person name="Pallen M.J."/>
        </authorList>
    </citation>
    <scope>NUCLEOTIDE SEQUENCE</scope>
    <source>
        <strain evidence="6">B2-16538</strain>
    </source>
</reference>
<keyword evidence="5" id="KW-0411">Iron-sulfur</keyword>
<evidence type="ECO:0000256" key="3">
    <source>
        <dbReference type="ARBA" id="ARBA00023002"/>
    </source>
</evidence>
<sequence length="340" mass="37573">MKENILIIGGGIAGLEAASQLLKLGYNPIIVEKSDHLGGHVAEWNRLFPDMTPAEDAVARLVSGTTEANIFLNTEIAFVNRLKDSYNIMLTNGISIITRILLFATGFSLFDASKKEEYGYGVYNQVMTNADLERWFNTGYDERIPEEGPEAMGFVHCVGSRDEKARNSQCSKVCCITAVKQAIEMKQKFPQAMVYCFYMDLRMFGKKYEDFYISAQRDYGVRFIRGRVSEVSENIDGRLIVKAEDTLSGKPVKVTLDLLVLMSGIVCNPGICKTAGQLSLPIDSDGFLKSRDNIMDITDSSKEGIFYAGACTGPKTVPETLAEARSAALGIHNYILNGMK</sequence>
<dbReference type="SUPFAM" id="SSF51905">
    <property type="entry name" value="FAD/NAD(P)-binding domain"/>
    <property type="match status" value="1"/>
</dbReference>
<keyword evidence="1" id="KW-0004">4Fe-4S</keyword>
<accession>A0A9D9J2C8</accession>
<dbReference type="EMBL" id="JADILX010000047">
    <property type="protein sequence ID" value="MBO8485296.1"/>
    <property type="molecule type" value="Genomic_DNA"/>
</dbReference>
<keyword evidence="2" id="KW-0479">Metal-binding</keyword>